<dbReference type="AlphaFoldDB" id="A0AAX3LJZ7"/>
<proteinExistence type="predicted"/>
<reference evidence="2 3" key="1">
    <citation type="submission" date="2023-01" db="EMBL/GenBank/DDBJ databases">
        <title>Genome sequence resource and annotation of Enterobacter ludwigii, an economically important pathogen of seedling wilt with strawberry.</title>
        <authorList>
            <person name="Xie Y."/>
        </authorList>
    </citation>
    <scope>NUCLEOTIDE SEQUENCE [LARGE SCALE GENOMIC DNA]</scope>
    <source>
        <strain evidence="2 3">CM-TZ4</strain>
        <plasmid evidence="2 3">unnamed3</plasmid>
    </source>
</reference>
<gene>
    <name evidence="2" type="ORF">PHA72_27800</name>
</gene>
<dbReference type="PANTHER" id="PTHR33375">
    <property type="entry name" value="CHROMOSOME-PARTITIONING PROTEIN PARB-RELATED"/>
    <property type="match status" value="1"/>
</dbReference>
<dbReference type="SUPFAM" id="SSF110849">
    <property type="entry name" value="ParB/Sulfiredoxin"/>
    <property type="match status" value="1"/>
</dbReference>
<name>A0AAX3LJZ7_9ENTR</name>
<dbReference type="SMART" id="SM00470">
    <property type="entry name" value="ParB"/>
    <property type="match status" value="1"/>
</dbReference>
<dbReference type="InterPro" id="IPR050336">
    <property type="entry name" value="Chromosome_partition/occlusion"/>
</dbReference>
<dbReference type="Proteomes" id="UP001210538">
    <property type="component" value="Plasmid unnamed3"/>
</dbReference>
<dbReference type="FunFam" id="3.90.1530.10:FF:000009">
    <property type="entry name" value="Chromosome partitioning protein ParB"/>
    <property type="match status" value="1"/>
</dbReference>
<evidence type="ECO:0000313" key="2">
    <source>
        <dbReference type="EMBL" id="WCE16307.1"/>
    </source>
</evidence>
<accession>A0AAX3LJZ7</accession>
<dbReference type="Pfam" id="PF02195">
    <property type="entry name" value="ParB_N"/>
    <property type="match status" value="1"/>
</dbReference>
<dbReference type="GO" id="GO:0005694">
    <property type="term" value="C:chromosome"/>
    <property type="evidence" value="ECO:0007669"/>
    <property type="project" value="TreeGrafter"/>
</dbReference>
<dbReference type="GO" id="GO:0045881">
    <property type="term" value="P:positive regulation of sporulation resulting in formation of a cellular spore"/>
    <property type="evidence" value="ECO:0007669"/>
    <property type="project" value="TreeGrafter"/>
</dbReference>
<protein>
    <submittedName>
        <fullName evidence="2">ParB N-terminal domain-containing protein</fullName>
    </submittedName>
</protein>
<keyword evidence="3" id="KW-1185">Reference proteome</keyword>
<geneLocation type="plasmid" evidence="2 3">
    <name>unnamed3</name>
</geneLocation>
<dbReference type="Gene3D" id="3.90.1530.10">
    <property type="entry name" value="Conserved hypothetical protein from pyrococcus furiosus pfu- 392566-001, ParB domain"/>
    <property type="match status" value="1"/>
</dbReference>
<evidence type="ECO:0000259" key="1">
    <source>
        <dbReference type="SMART" id="SM00470"/>
    </source>
</evidence>
<dbReference type="PANTHER" id="PTHR33375:SF1">
    <property type="entry name" value="CHROMOSOME-PARTITIONING PROTEIN PARB-RELATED"/>
    <property type="match status" value="1"/>
</dbReference>
<dbReference type="InterPro" id="IPR036086">
    <property type="entry name" value="ParB/Sulfiredoxin_sf"/>
</dbReference>
<dbReference type="RefSeq" id="WP_072255857.1">
    <property type="nucleotide sequence ID" value="NZ_CP116350.1"/>
</dbReference>
<feature type="domain" description="ParB-like N-terminal" evidence="1">
    <location>
        <begin position="14"/>
        <end position="104"/>
    </location>
</feature>
<dbReference type="CDD" id="cd16387">
    <property type="entry name" value="ParB_N_Srx"/>
    <property type="match status" value="1"/>
</dbReference>
<sequence>MYCIRIMDVKITILQVEVANLRPNPWNTNSVGAQNFEKLKGSIEKLGFFKPILARELDGGVFEILGGEHRWRAAMEQGISTVPVISVGKINDLVAKQMSLVDNERYGEDDQVALQRLIEEIQSEIDYRLSDIAPYDDEMAATLAKASVIDLEALEALSRGDDEPVDEDKREKTERVGAEHQTMRFKVTFDASDRVADTIKTIIKEQGINTGNEMENAGEALVWLTLPSTMRLTSLTSWAKPPAKLWGCCLWPD</sequence>
<dbReference type="GO" id="GO:0007059">
    <property type="term" value="P:chromosome segregation"/>
    <property type="evidence" value="ECO:0007669"/>
    <property type="project" value="TreeGrafter"/>
</dbReference>
<evidence type="ECO:0000313" key="3">
    <source>
        <dbReference type="Proteomes" id="UP001210538"/>
    </source>
</evidence>
<organism evidence="2 3">
    <name type="scientific">Enterobacter ludwigii</name>
    <dbReference type="NCBI Taxonomy" id="299767"/>
    <lineage>
        <taxon>Bacteria</taxon>
        <taxon>Pseudomonadati</taxon>
        <taxon>Pseudomonadota</taxon>
        <taxon>Gammaproteobacteria</taxon>
        <taxon>Enterobacterales</taxon>
        <taxon>Enterobacteriaceae</taxon>
        <taxon>Enterobacter</taxon>
        <taxon>Enterobacter cloacae complex</taxon>
    </lineage>
</organism>
<dbReference type="InterPro" id="IPR003115">
    <property type="entry name" value="ParB_N"/>
</dbReference>
<keyword evidence="2" id="KW-0614">Plasmid</keyword>
<dbReference type="EMBL" id="CP116350">
    <property type="protein sequence ID" value="WCE16307.1"/>
    <property type="molecule type" value="Genomic_DNA"/>
</dbReference>